<keyword evidence="3" id="KW-1185">Reference proteome</keyword>
<gene>
    <name evidence="2" type="ORF">MRATA1EN1_LOCUS21295</name>
</gene>
<dbReference type="EMBL" id="OX459968">
    <property type="protein sequence ID" value="CAI9172333.1"/>
    <property type="molecule type" value="Genomic_DNA"/>
</dbReference>
<feature type="region of interest" description="Disordered" evidence="1">
    <location>
        <begin position="97"/>
        <end position="132"/>
    </location>
</feature>
<sequence>MVSHPGAHSPDTKPGTARRGLCTHGNGVCVDTGEVHDLPVRTRLPDTVQSKEPGAAVCPKRRTGQCSMGPPVQMLGCHGPPAAAPSIWTPCRPPGALRQGMAPPQASRWASPGPGTGSSTLARGPRDSLHTVPTMRLGQKTPYSVMSFNTHRAPSNDLSGLGPAWKQWHVVEVKLPRGDFASSTEAPCLESEPCLRNSSAAFTARGHPTVEAHPSSGPAAAPTARLLTQAAVPWTSHESSPRSCLTGPPASLATRSSSQKGPALPCSGAVNTLPSFTAHVGLWFCGVVSQLAHPS</sequence>
<evidence type="ECO:0000256" key="1">
    <source>
        <dbReference type="SAM" id="MobiDB-lite"/>
    </source>
</evidence>
<dbReference type="Proteomes" id="UP001176941">
    <property type="component" value="Chromosome 32"/>
</dbReference>
<evidence type="ECO:0000313" key="2">
    <source>
        <dbReference type="EMBL" id="CAI9172333.1"/>
    </source>
</evidence>
<feature type="region of interest" description="Disordered" evidence="1">
    <location>
        <begin position="234"/>
        <end position="264"/>
    </location>
</feature>
<reference evidence="2" key="1">
    <citation type="submission" date="2023-04" db="EMBL/GenBank/DDBJ databases">
        <authorList>
            <consortium name="ELIXIR-Norway"/>
        </authorList>
    </citation>
    <scope>NUCLEOTIDE SEQUENCE [LARGE SCALE GENOMIC DNA]</scope>
</reference>
<accession>A0ABN8ZFR4</accession>
<organism evidence="2 3">
    <name type="scientific">Rangifer tarandus platyrhynchus</name>
    <name type="common">Svalbard reindeer</name>
    <dbReference type="NCBI Taxonomy" id="3082113"/>
    <lineage>
        <taxon>Eukaryota</taxon>
        <taxon>Metazoa</taxon>
        <taxon>Chordata</taxon>
        <taxon>Craniata</taxon>
        <taxon>Vertebrata</taxon>
        <taxon>Euteleostomi</taxon>
        <taxon>Mammalia</taxon>
        <taxon>Eutheria</taxon>
        <taxon>Laurasiatheria</taxon>
        <taxon>Artiodactyla</taxon>
        <taxon>Ruminantia</taxon>
        <taxon>Pecora</taxon>
        <taxon>Cervidae</taxon>
        <taxon>Odocoileinae</taxon>
        <taxon>Rangifer</taxon>
    </lineage>
</organism>
<protein>
    <submittedName>
        <fullName evidence="2">Uncharacterized protein</fullName>
    </submittedName>
</protein>
<name>A0ABN8ZFR4_RANTA</name>
<proteinExistence type="predicted"/>
<evidence type="ECO:0000313" key="3">
    <source>
        <dbReference type="Proteomes" id="UP001176941"/>
    </source>
</evidence>